<dbReference type="Proteomes" id="UP000326396">
    <property type="component" value="Linkage Group LG11"/>
</dbReference>
<evidence type="ECO:0000256" key="8">
    <source>
        <dbReference type="RuleBase" id="RU361233"/>
    </source>
</evidence>
<comment type="subcellular location">
    <subcellularLocation>
        <location evidence="1 8">Cell membrane</location>
        <topology evidence="1 8">Multi-pass membrane protein</topology>
    </subcellularLocation>
</comment>
<comment type="similarity">
    <text evidence="2 8">Belongs to the Casparian strip membrane proteins (CASP) family.</text>
</comment>
<organism evidence="11 12">
    <name type="scientific">Mikania micrantha</name>
    <name type="common">bitter vine</name>
    <dbReference type="NCBI Taxonomy" id="192012"/>
    <lineage>
        <taxon>Eukaryota</taxon>
        <taxon>Viridiplantae</taxon>
        <taxon>Streptophyta</taxon>
        <taxon>Embryophyta</taxon>
        <taxon>Tracheophyta</taxon>
        <taxon>Spermatophyta</taxon>
        <taxon>Magnoliopsida</taxon>
        <taxon>eudicotyledons</taxon>
        <taxon>Gunneridae</taxon>
        <taxon>Pentapetalae</taxon>
        <taxon>asterids</taxon>
        <taxon>campanulids</taxon>
        <taxon>Asterales</taxon>
        <taxon>Asteraceae</taxon>
        <taxon>Asteroideae</taxon>
        <taxon>Heliantheae alliance</taxon>
        <taxon>Eupatorieae</taxon>
        <taxon>Mikania</taxon>
    </lineage>
</organism>
<evidence type="ECO:0000259" key="10">
    <source>
        <dbReference type="Pfam" id="PF04535"/>
    </source>
</evidence>
<comment type="subunit">
    <text evidence="3 8">Homodimer and heterodimers.</text>
</comment>
<feature type="compositionally biased region" description="Polar residues" evidence="9">
    <location>
        <begin position="67"/>
        <end position="83"/>
    </location>
</feature>
<comment type="caution">
    <text evidence="8">Lacks conserved residue(s) required for the propagation of feature annotation.</text>
</comment>
<dbReference type="InterPro" id="IPR006702">
    <property type="entry name" value="CASP_dom"/>
</dbReference>
<dbReference type="OrthoDB" id="672180at2759"/>
<evidence type="ECO:0000256" key="5">
    <source>
        <dbReference type="ARBA" id="ARBA00022692"/>
    </source>
</evidence>
<evidence type="ECO:0000256" key="4">
    <source>
        <dbReference type="ARBA" id="ARBA00022475"/>
    </source>
</evidence>
<name>A0A5N6PQM6_9ASTR</name>
<dbReference type="EMBL" id="SZYD01000003">
    <property type="protein sequence ID" value="KAD6796208.1"/>
    <property type="molecule type" value="Genomic_DNA"/>
</dbReference>
<feature type="domain" description="Casparian strip membrane protein" evidence="10">
    <location>
        <begin position="127"/>
        <end position="240"/>
    </location>
</feature>
<keyword evidence="7 8" id="KW-0472">Membrane</keyword>
<gene>
    <name evidence="11" type="ORF">E3N88_07104</name>
</gene>
<dbReference type="GO" id="GO:0005886">
    <property type="term" value="C:plasma membrane"/>
    <property type="evidence" value="ECO:0007669"/>
    <property type="project" value="UniProtKB-SubCell"/>
</dbReference>
<dbReference type="AlphaFoldDB" id="A0A5N6PQM6"/>
<keyword evidence="12" id="KW-1185">Reference proteome</keyword>
<evidence type="ECO:0000313" key="12">
    <source>
        <dbReference type="Proteomes" id="UP000326396"/>
    </source>
</evidence>
<evidence type="ECO:0000256" key="7">
    <source>
        <dbReference type="ARBA" id="ARBA00023136"/>
    </source>
</evidence>
<keyword evidence="5 8" id="KW-0812">Transmembrane</keyword>
<comment type="caution">
    <text evidence="11">The sequence shown here is derived from an EMBL/GenBank/DDBJ whole genome shotgun (WGS) entry which is preliminary data.</text>
</comment>
<feature type="compositionally biased region" description="Polar residues" evidence="9">
    <location>
        <begin position="14"/>
        <end position="25"/>
    </location>
</feature>
<evidence type="ECO:0000256" key="3">
    <source>
        <dbReference type="ARBA" id="ARBA00011489"/>
    </source>
</evidence>
<feature type="compositionally biased region" description="Basic residues" evidence="9">
    <location>
        <begin position="1"/>
        <end position="13"/>
    </location>
</feature>
<evidence type="ECO:0000256" key="9">
    <source>
        <dbReference type="SAM" id="MobiDB-lite"/>
    </source>
</evidence>
<dbReference type="Pfam" id="PF04535">
    <property type="entry name" value="CASP_dom"/>
    <property type="match status" value="1"/>
</dbReference>
<evidence type="ECO:0000313" key="11">
    <source>
        <dbReference type="EMBL" id="KAD6796208.1"/>
    </source>
</evidence>
<evidence type="ECO:0000256" key="6">
    <source>
        <dbReference type="ARBA" id="ARBA00022989"/>
    </source>
</evidence>
<evidence type="ECO:0000256" key="2">
    <source>
        <dbReference type="ARBA" id="ARBA00007651"/>
    </source>
</evidence>
<feature type="region of interest" description="Disordered" evidence="9">
    <location>
        <begin position="67"/>
        <end position="86"/>
    </location>
</feature>
<keyword evidence="6 8" id="KW-1133">Transmembrane helix</keyword>
<protein>
    <recommendedName>
        <fullName evidence="8">CASP-like protein</fullName>
    </recommendedName>
</protein>
<proteinExistence type="inferred from homology"/>
<dbReference type="PANTHER" id="PTHR33573:SF59">
    <property type="entry name" value="CASP-LIKE PROTEIN"/>
    <property type="match status" value="1"/>
</dbReference>
<feature type="transmembrane region" description="Helical" evidence="8">
    <location>
        <begin position="170"/>
        <end position="186"/>
    </location>
</feature>
<sequence length="259" mass="28414">MDFLKNNHRRHHSSATSNRSFSDADSQLEDIHSPLRADSPLRSDDISSTSTAIVAINNIHTPFRSPLSKNINVSPKGKSQSPAVTHHRISKAPAVAAVTTDERSSSVDGVGIKRSRFPPTSIVTSSRTIDRLALGFRVCEMILSLIALSVMASDKTQGWSGDSFDRYMEYRYLVAVNAIAFTYAAFQAIDHTYLLLMAYLLMSSSSSAASRVDDWVLNWGEDEFTKKASASVVMSFLTFLGFASSSLISGYNLCDQDLI</sequence>
<evidence type="ECO:0000256" key="1">
    <source>
        <dbReference type="ARBA" id="ARBA00004651"/>
    </source>
</evidence>
<keyword evidence="4 8" id="KW-1003">Cell membrane</keyword>
<reference evidence="11 12" key="1">
    <citation type="submission" date="2019-05" db="EMBL/GenBank/DDBJ databases">
        <title>Mikania micrantha, genome provides insights into the molecular mechanism of rapid growth.</title>
        <authorList>
            <person name="Liu B."/>
        </authorList>
    </citation>
    <scope>NUCLEOTIDE SEQUENCE [LARGE SCALE GENOMIC DNA]</scope>
    <source>
        <strain evidence="11">NLD-2019</strain>
        <tissue evidence="11">Leaf</tissue>
    </source>
</reference>
<feature type="region of interest" description="Disordered" evidence="9">
    <location>
        <begin position="1"/>
        <end position="27"/>
    </location>
</feature>
<accession>A0A5N6PQM6</accession>
<feature type="transmembrane region" description="Helical" evidence="8">
    <location>
        <begin position="232"/>
        <end position="254"/>
    </location>
</feature>
<dbReference type="PANTHER" id="PTHR33573">
    <property type="entry name" value="CASP-LIKE PROTEIN 4A4"/>
    <property type="match status" value="1"/>
</dbReference>